<dbReference type="Gene3D" id="2.40.420.20">
    <property type="match status" value="1"/>
</dbReference>
<keyword evidence="4" id="KW-0472">Membrane</keyword>
<feature type="transmembrane region" description="Helical" evidence="4">
    <location>
        <begin position="17"/>
        <end position="39"/>
    </location>
</feature>
<reference evidence="5" key="1">
    <citation type="submission" date="2022-09" db="EMBL/GenBank/DDBJ databases">
        <authorList>
            <person name="Yuan C."/>
            <person name="Ke Z."/>
        </authorList>
    </citation>
    <scope>NUCLEOTIDE SEQUENCE</scope>
    <source>
        <strain evidence="5">LB-8</strain>
    </source>
</reference>
<keyword evidence="2 3" id="KW-0175">Coiled coil</keyword>
<name>A0A9X3B892_9BACT</name>
<feature type="coiled-coil region" evidence="3">
    <location>
        <begin position="106"/>
        <end position="228"/>
    </location>
</feature>
<dbReference type="RefSeq" id="WP_279296821.1">
    <property type="nucleotide sequence ID" value="NZ_JAOTIF010000005.1"/>
</dbReference>
<keyword evidence="4" id="KW-0812">Transmembrane</keyword>
<sequence>MDKVIAKEVIAEKRKKTLLFTFLVVGILITAICLLRFAFSASLKKSQFTTAVVEVGDIENTITASGEMSPEFEQVLTSVMNASIQDVLLDAGTNVTKGQSIMLLDKAAAQAEYEKLRLSLESKRNSVQKLKLELEKSFYDIRSNNDIKQLKINSLQSTLEDAKRLYKAGGGTKEDIEQAELNLKVAQLEKKQLENEVRSKQKTMQVEIRELDLVAAAEEQDLNELGRKLQLANVVATRPGVITWVNKNIGASIQEGEPLVRIADLESFKVIGSISDNYISQLHNGMSAIVVINEKQFRGTVSNINPSVQNGIITFDVQLNERKDPLFRPKMKVDVYLVTDRHTNVLRVANGPAFKGSSVQDVFVLKNEKATRRTVHIGMTNFDYVELKDNVQAGEVMITSDMSDYKNVNEITINK</sequence>
<organism evidence="5 6">
    <name type="scientific">Paraflavisolibacter caeni</name>
    <dbReference type="NCBI Taxonomy" id="2982496"/>
    <lineage>
        <taxon>Bacteria</taxon>
        <taxon>Pseudomonadati</taxon>
        <taxon>Bacteroidota</taxon>
        <taxon>Chitinophagia</taxon>
        <taxon>Chitinophagales</taxon>
        <taxon>Chitinophagaceae</taxon>
        <taxon>Paraflavisolibacter</taxon>
    </lineage>
</organism>
<comment type="subcellular location">
    <subcellularLocation>
        <location evidence="1">Cell envelope</location>
    </subcellularLocation>
</comment>
<reference evidence="5" key="2">
    <citation type="submission" date="2023-04" db="EMBL/GenBank/DDBJ databases">
        <title>Paracnuella aquatica gen. nov., sp. nov., a member of the family Chitinophagaceae isolated from a hot spring.</title>
        <authorList>
            <person name="Wang C."/>
        </authorList>
    </citation>
    <scope>NUCLEOTIDE SEQUENCE</scope>
    <source>
        <strain evidence="5">LB-8</strain>
    </source>
</reference>
<dbReference type="InterPro" id="IPR050465">
    <property type="entry name" value="UPF0194_transport"/>
</dbReference>
<dbReference type="Proteomes" id="UP001155483">
    <property type="component" value="Unassembled WGS sequence"/>
</dbReference>
<dbReference type="AlphaFoldDB" id="A0A9X3B892"/>
<evidence type="ECO:0000256" key="2">
    <source>
        <dbReference type="ARBA" id="ARBA00023054"/>
    </source>
</evidence>
<dbReference type="PANTHER" id="PTHR32347">
    <property type="entry name" value="EFFLUX SYSTEM COMPONENT YKNX-RELATED"/>
    <property type="match status" value="1"/>
</dbReference>
<protein>
    <submittedName>
        <fullName evidence="5">Efflux RND transporter periplasmic adaptor subunit</fullName>
    </submittedName>
</protein>
<evidence type="ECO:0000313" key="5">
    <source>
        <dbReference type="EMBL" id="MCU7549381.1"/>
    </source>
</evidence>
<dbReference type="GO" id="GO:0030313">
    <property type="term" value="C:cell envelope"/>
    <property type="evidence" value="ECO:0007669"/>
    <property type="project" value="UniProtKB-SubCell"/>
</dbReference>
<keyword evidence="4" id="KW-1133">Transmembrane helix</keyword>
<comment type="caution">
    <text evidence="5">The sequence shown here is derived from an EMBL/GenBank/DDBJ whole genome shotgun (WGS) entry which is preliminary data.</text>
</comment>
<evidence type="ECO:0000256" key="4">
    <source>
        <dbReference type="SAM" id="Phobius"/>
    </source>
</evidence>
<dbReference type="SUPFAM" id="SSF56954">
    <property type="entry name" value="Outer membrane efflux proteins (OEP)"/>
    <property type="match status" value="1"/>
</dbReference>
<evidence type="ECO:0000256" key="1">
    <source>
        <dbReference type="ARBA" id="ARBA00004196"/>
    </source>
</evidence>
<dbReference type="Gene3D" id="1.20.1600.10">
    <property type="entry name" value="Outer membrane efflux proteins (OEP)"/>
    <property type="match status" value="1"/>
</dbReference>
<keyword evidence="6" id="KW-1185">Reference proteome</keyword>
<evidence type="ECO:0000313" key="6">
    <source>
        <dbReference type="Proteomes" id="UP001155483"/>
    </source>
</evidence>
<proteinExistence type="predicted"/>
<dbReference type="Gene3D" id="2.40.30.170">
    <property type="match status" value="1"/>
</dbReference>
<dbReference type="PANTHER" id="PTHR32347:SF14">
    <property type="entry name" value="EFFLUX SYSTEM COMPONENT YKNX-RELATED"/>
    <property type="match status" value="1"/>
</dbReference>
<gene>
    <name evidence="5" type="ORF">OCK74_09665</name>
</gene>
<dbReference type="EMBL" id="JAOTIF010000005">
    <property type="protein sequence ID" value="MCU7549381.1"/>
    <property type="molecule type" value="Genomic_DNA"/>
</dbReference>
<accession>A0A9X3B892</accession>
<evidence type="ECO:0000256" key="3">
    <source>
        <dbReference type="SAM" id="Coils"/>
    </source>
</evidence>